<keyword evidence="2" id="KW-0472">Membrane</keyword>
<comment type="caution">
    <text evidence="3">The sequence shown here is derived from an EMBL/GenBank/DDBJ whole genome shotgun (WGS) entry which is preliminary data.</text>
</comment>
<sequence length="561" mass="60752">MNRAAPTDTRTTRPAVPAFLRGRWRVFFVSWLLLTGLMSIWAITTPVSGSPDEPAHMVKAASVVRGQFIGENSPSGHQVQVPAYIGETTDKRTCFAFQNKVSATCQPAPAAESNATVTAPTTAGLYNPVYYLLVGWPTLIFTDTTGIYAMRIVSVALTSLFMAFAISCAATWRVRRYAMMGVLIGATPVFLFLGAAVNPNAVEASSLFAVFVGMLTIITQRTTPPSVLMERGIAVAIAGMIGVNTRGLSALWLAIAVLAPLILLSGAQLLELIRKRIVIITAILVALGSAFAILWLLSSNVLGAGIDDTNLDRKYPLYGQPWWMGFRILIMGFFDYSKGIVGLFGWLDTPAPEPVYFLWATLTGGVFILAMAVLRGRKLIMATTLTALFILLPAIIQGMYITGGGLIWQGRYNLPLFMMLFFTLTVGAGEYLQRAPAYAQKRASVIVVIALGLAHLYAFTEVLRRFTTGLDTGWPQALRYPEWKPPLGTIPGLGIIPIICTYALALAVTLWFCLRIMRTRPTETVTPEVADADTVDTEAPADAALEPAHATSEPNATPTPH</sequence>
<feature type="transmembrane region" description="Helical" evidence="2">
    <location>
        <begin position="386"/>
        <end position="408"/>
    </location>
</feature>
<feature type="transmembrane region" description="Helical" evidence="2">
    <location>
        <begin position="444"/>
        <end position="460"/>
    </location>
</feature>
<feature type="transmembrane region" description="Helical" evidence="2">
    <location>
        <begin position="177"/>
        <end position="195"/>
    </location>
</feature>
<feature type="transmembrane region" description="Helical" evidence="2">
    <location>
        <begin position="249"/>
        <end position="270"/>
    </location>
</feature>
<evidence type="ECO:0000256" key="1">
    <source>
        <dbReference type="SAM" id="MobiDB-lite"/>
    </source>
</evidence>
<organism evidence="3 4">
    <name type="scientific">Klugiella xanthotipulae</name>
    <dbReference type="NCBI Taxonomy" id="244735"/>
    <lineage>
        <taxon>Bacteria</taxon>
        <taxon>Bacillati</taxon>
        <taxon>Actinomycetota</taxon>
        <taxon>Actinomycetes</taxon>
        <taxon>Micrococcales</taxon>
        <taxon>Microbacteriaceae</taxon>
        <taxon>Klugiella</taxon>
    </lineage>
</organism>
<feature type="transmembrane region" description="Helical" evidence="2">
    <location>
        <begin position="148"/>
        <end position="170"/>
    </location>
</feature>
<feature type="transmembrane region" description="Helical" evidence="2">
    <location>
        <begin position="356"/>
        <end position="374"/>
    </location>
</feature>
<feature type="transmembrane region" description="Helical" evidence="2">
    <location>
        <begin position="414"/>
        <end position="432"/>
    </location>
</feature>
<feature type="transmembrane region" description="Helical" evidence="2">
    <location>
        <begin position="201"/>
        <end position="219"/>
    </location>
</feature>
<proteinExistence type="predicted"/>
<feature type="transmembrane region" description="Helical" evidence="2">
    <location>
        <begin position="277"/>
        <end position="297"/>
    </location>
</feature>
<evidence type="ECO:0000313" key="4">
    <source>
        <dbReference type="Proteomes" id="UP000318331"/>
    </source>
</evidence>
<reference evidence="3 4" key="1">
    <citation type="submission" date="2019-06" db="EMBL/GenBank/DDBJ databases">
        <title>Sequencing the genomes of 1000 actinobacteria strains.</title>
        <authorList>
            <person name="Klenk H.-P."/>
        </authorList>
    </citation>
    <scope>NUCLEOTIDE SEQUENCE [LARGE SCALE GENOMIC DNA]</scope>
    <source>
        <strain evidence="3 4">DSM 18031</strain>
    </source>
</reference>
<feature type="transmembrane region" description="Helical" evidence="2">
    <location>
        <begin position="26"/>
        <end position="44"/>
    </location>
</feature>
<keyword evidence="2" id="KW-0812">Transmembrane</keyword>
<feature type="compositionally biased region" description="Low complexity" evidence="1">
    <location>
        <begin position="537"/>
        <end position="551"/>
    </location>
</feature>
<evidence type="ECO:0000256" key="2">
    <source>
        <dbReference type="SAM" id="Phobius"/>
    </source>
</evidence>
<dbReference type="RefSeq" id="WP_141917454.1">
    <property type="nucleotide sequence ID" value="NZ_BAAAYS010000011.1"/>
</dbReference>
<evidence type="ECO:0000313" key="3">
    <source>
        <dbReference type="EMBL" id="TQM63396.1"/>
    </source>
</evidence>
<keyword evidence="2" id="KW-1133">Transmembrane helix</keyword>
<protein>
    <submittedName>
        <fullName evidence="3">Putative membrane protein DUF2142</fullName>
    </submittedName>
</protein>
<accession>A0A543HYG4</accession>
<dbReference type="InterPro" id="IPR018674">
    <property type="entry name" value="DUF2142_membrane"/>
</dbReference>
<feature type="region of interest" description="Disordered" evidence="1">
    <location>
        <begin position="527"/>
        <end position="561"/>
    </location>
</feature>
<feature type="compositionally biased region" description="Polar residues" evidence="1">
    <location>
        <begin position="552"/>
        <end position="561"/>
    </location>
</feature>
<feature type="transmembrane region" description="Helical" evidence="2">
    <location>
        <begin position="490"/>
        <end position="514"/>
    </location>
</feature>
<dbReference type="Proteomes" id="UP000318331">
    <property type="component" value="Unassembled WGS sequence"/>
</dbReference>
<dbReference type="EMBL" id="VFPN01000002">
    <property type="protein sequence ID" value="TQM63396.1"/>
    <property type="molecule type" value="Genomic_DNA"/>
</dbReference>
<dbReference type="AlphaFoldDB" id="A0A543HYG4"/>
<dbReference type="Pfam" id="PF09913">
    <property type="entry name" value="DUF2142"/>
    <property type="match status" value="1"/>
</dbReference>
<dbReference type="OrthoDB" id="3218260at2"/>
<name>A0A543HYG4_9MICO</name>
<keyword evidence="4" id="KW-1185">Reference proteome</keyword>
<gene>
    <name evidence="3" type="ORF">FB466_1658</name>
</gene>